<dbReference type="InterPro" id="IPR018114">
    <property type="entry name" value="TRYPSIN_HIS"/>
</dbReference>
<dbReference type="EMBL" id="CP028475">
    <property type="protein sequence ID" value="AVW93171.1"/>
    <property type="molecule type" value="Genomic_DNA"/>
</dbReference>
<sequence>MKYLLTVVFLLLTVGQAQADSALKAFRTGDDSRGWEAVGRLDFAGRSFCTGSLITETLVLTAAHCMFDIYSHKPHAPSDVTFKAGWRNGSAQAYRTARAIYVHPSFSISTGDRHDRLVNDIALIELDRPVRDGSVIPFPTAARPEKGQAVGVVSYAHDRAETPSLQASCHVMARQGGVLVTSCDVDFGSSGAPIFDMSGPRPRIVSVISAKAQYHGQKVSVGTSLDGALGDLLKLASSGHSTFKKADAGDAGPVPELTDTEFVVGVVGY</sequence>
<feature type="signal peptide" evidence="2">
    <location>
        <begin position="1"/>
        <end position="19"/>
    </location>
</feature>
<dbReference type="SMART" id="SM00020">
    <property type="entry name" value="Tryp_SPc"/>
    <property type="match status" value="1"/>
</dbReference>
<evidence type="ECO:0000313" key="5">
    <source>
        <dbReference type="Proteomes" id="UP000241447"/>
    </source>
</evidence>
<feature type="chain" id="PRO_5015308868" evidence="2">
    <location>
        <begin position="20"/>
        <end position="269"/>
    </location>
</feature>
<protein>
    <submittedName>
        <fullName evidence="4">Trypsin</fullName>
    </submittedName>
</protein>
<dbReference type="OrthoDB" id="267336at2"/>
<dbReference type="PROSITE" id="PS50240">
    <property type="entry name" value="TRYPSIN_DOM"/>
    <property type="match status" value="1"/>
</dbReference>
<dbReference type="RefSeq" id="WP_107722430.1">
    <property type="nucleotide sequence ID" value="NZ_CAXBOP010000005.1"/>
</dbReference>
<dbReference type="AlphaFoldDB" id="A0A2R4M7H7"/>
<dbReference type="SUPFAM" id="SSF50494">
    <property type="entry name" value="Trypsin-like serine proteases"/>
    <property type="match status" value="1"/>
</dbReference>
<dbReference type="InterPro" id="IPR043504">
    <property type="entry name" value="Peptidase_S1_PA_chymotrypsin"/>
</dbReference>
<dbReference type="PRINTS" id="PR00722">
    <property type="entry name" value="CHYMOTRYPSIN"/>
</dbReference>
<dbReference type="Proteomes" id="UP000241447">
    <property type="component" value="Chromosome"/>
</dbReference>
<organism evidence="4 5">
    <name type="scientific">Celeribacter baekdonensis</name>
    <dbReference type="NCBI Taxonomy" id="875171"/>
    <lineage>
        <taxon>Bacteria</taxon>
        <taxon>Pseudomonadati</taxon>
        <taxon>Pseudomonadota</taxon>
        <taxon>Alphaproteobacteria</taxon>
        <taxon>Rhodobacterales</taxon>
        <taxon>Roseobacteraceae</taxon>
        <taxon>Celeribacter</taxon>
    </lineage>
</organism>
<dbReference type="InterPro" id="IPR001254">
    <property type="entry name" value="Trypsin_dom"/>
</dbReference>
<dbReference type="GO" id="GO:0006508">
    <property type="term" value="P:proteolysis"/>
    <property type="evidence" value="ECO:0007669"/>
    <property type="project" value="InterPro"/>
</dbReference>
<dbReference type="InterPro" id="IPR009003">
    <property type="entry name" value="Peptidase_S1_PA"/>
</dbReference>
<dbReference type="Pfam" id="PF00089">
    <property type="entry name" value="Trypsin"/>
    <property type="match status" value="1"/>
</dbReference>
<dbReference type="GO" id="GO:0004252">
    <property type="term" value="F:serine-type endopeptidase activity"/>
    <property type="evidence" value="ECO:0007669"/>
    <property type="project" value="InterPro"/>
</dbReference>
<proteinExistence type="predicted"/>
<evidence type="ECO:0000256" key="1">
    <source>
        <dbReference type="ARBA" id="ARBA00022729"/>
    </source>
</evidence>
<dbReference type="InterPro" id="IPR050966">
    <property type="entry name" value="Glutamyl_endopeptidase"/>
</dbReference>
<evidence type="ECO:0000256" key="2">
    <source>
        <dbReference type="SAM" id="SignalP"/>
    </source>
</evidence>
<reference evidence="4 5" key="1">
    <citation type="submission" date="2018-03" db="EMBL/GenBank/DDBJ databases">
        <title>The Complete Genome of Celeribacter baekdonensis strain LH4, a Thiosulfate-Oxidizing Alphaproteobacterium Isolated from Gulf of Mexico Continental Slope Sediments.</title>
        <authorList>
            <person name="Flood B.E."/>
            <person name="Bailey J.V."/>
            <person name="Leprich D."/>
        </authorList>
    </citation>
    <scope>NUCLEOTIDE SEQUENCE [LARGE SCALE GENOMIC DNA]</scope>
    <source>
        <strain evidence="4 5">LH4</strain>
    </source>
</reference>
<gene>
    <name evidence="4" type="ORF">DA792_20505</name>
</gene>
<evidence type="ECO:0000313" key="4">
    <source>
        <dbReference type="EMBL" id="AVW93171.1"/>
    </source>
</evidence>
<dbReference type="PROSITE" id="PS00134">
    <property type="entry name" value="TRYPSIN_HIS"/>
    <property type="match status" value="1"/>
</dbReference>
<dbReference type="PANTHER" id="PTHR15462">
    <property type="entry name" value="SERINE PROTEASE"/>
    <property type="match status" value="1"/>
</dbReference>
<feature type="domain" description="Peptidase S1" evidence="3">
    <location>
        <begin position="13"/>
        <end position="269"/>
    </location>
</feature>
<keyword evidence="1 2" id="KW-0732">Signal</keyword>
<dbReference type="PANTHER" id="PTHR15462:SF8">
    <property type="entry name" value="SERINE PROTEASE"/>
    <property type="match status" value="1"/>
</dbReference>
<dbReference type="KEGG" id="cbak:DA792_20505"/>
<dbReference type="InterPro" id="IPR001314">
    <property type="entry name" value="Peptidase_S1A"/>
</dbReference>
<name>A0A2R4M7H7_9RHOB</name>
<accession>A0A2R4M7H7</accession>
<evidence type="ECO:0000259" key="3">
    <source>
        <dbReference type="PROSITE" id="PS50240"/>
    </source>
</evidence>
<dbReference type="Gene3D" id="2.40.10.10">
    <property type="entry name" value="Trypsin-like serine proteases"/>
    <property type="match status" value="2"/>
</dbReference>